<evidence type="ECO:0000259" key="1">
    <source>
        <dbReference type="Pfam" id="PF04273"/>
    </source>
</evidence>
<dbReference type="EMBL" id="JABWGV010000002">
    <property type="protein sequence ID" value="NVD44652.1"/>
    <property type="molecule type" value="Genomic_DNA"/>
</dbReference>
<organism evidence="2 3">
    <name type="scientific">Qipengyuania atrilutea</name>
    <dbReference type="NCBI Taxonomy" id="2744473"/>
    <lineage>
        <taxon>Bacteria</taxon>
        <taxon>Pseudomonadati</taxon>
        <taxon>Pseudomonadota</taxon>
        <taxon>Alphaproteobacteria</taxon>
        <taxon>Sphingomonadales</taxon>
        <taxon>Erythrobacteraceae</taxon>
        <taxon>Qipengyuania</taxon>
    </lineage>
</organism>
<dbReference type="InterPro" id="IPR029021">
    <property type="entry name" value="Prot-tyrosine_phosphatase-like"/>
</dbReference>
<proteinExistence type="predicted"/>
<feature type="domain" description="Beta-lactamase hydrolase-like protein phosphatase-like" evidence="1">
    <location>
        <begin position="3"/>
        <end position="110"/>
    </location>
</feature>
<reference evidence="2 3" key="1">
    <citation type="submission" date="2020-06" db="EMBL/GenBank/DDBJ databases">
        <title>Altererythrobacter sp. HHU K3-1.</title>
        <authorList>
            <person name="Zhang D."/>
            <person name="Xue H."/>
        </authorList>
    </citation>
    <scope>NUCLEOTIDE SEQUENCE [LARGE SCALE GENOMIC DNA]</scope>
    <source>
        <strain evidence="2 3">HHU K3-1</strain>
    </source>
</reference>
<dbReference type="AlphaFoldDB" id="A0A850H376"/>
<dbReference type="SUPFAM" id="SSF52799">
    <property type="entry name" value="(Phosphotyrosine protein) phosphatases II"/>
    <property type="match status" value="1"/>
</dbReference>
<dbReference type="Gene3D" id="3.90.190.10">
    <property type="entry name" value="Protein tyrosine phosphatase superfamily"/>
    <property type="match status" value="1"/>
</dbReference>
<protein>
    <submittedName>
        <fullName evidence="2">TIGR01244 family phosphatase</fullName>
    </submittedName>
</protein>
<comment type="caution">
    <text evidence="2">The sequence shown here is derived from an EMBL/GenBank/DDBJ whole genome shotgun (WGS) entry which is preliminary data.</text>
</comment>
<accession>A0A850H376</accession>
<dbReference type="Pfam" id="PF04273">
    <property type="entry name" value="BLH_phosphatase"/>
    <property type="match status" value="1"/>
</dbReference>
<dbReference type="NCBIfam" id="TIGR01244">
    <property type="entry name" value="TIGR01244 family sulfur transferase"/>
    <property type="match status" value="1"/>
</dbReference>
<name>A0A850H376_9SPHN</name>
<keyword evidence="3" id="KW-1185">Reference proteome</keyword>
<dbReference type="RefSeq" id="WP_176266967.1">
    <property type="nucleotide sequence ID" value="NZ_JABWGV010000002.1"/>
</dbReference>
<sequence>MSEFRRVTDNLYVSPQIGADDIENARRSGFTGIVNNRPDGESDDQTPGEAIRAAAERAGLAYTAIPIGQDGIAPSDIESMRAATDPGLGNVLAYCRSGTRSTLLWSLAEASRGTPPAAIERAAAEAGYSIAPVRGAIEQLAADAEK</sequence>
<gene>
    <name evidence="2" type="ORF">HUV48_06420</name>
</gene>
<evidence type="ECO:0000313" key="2">
    <source>
        <dbReference type="EMBL" id="NVD44652.1"/>
    </source>
</evidence>
<dbReference type="Proteomes" id="UP000561438">
    <property type="component" value="Unassembled WGS sequence"/>
</dbReference>
<evidence type="ECO:0000313" key="3">
    <source>
        <dbReference type="Proteomes" id="UP000561438"/>
    </source>
</evidence>
<dbReference type="GO" id="GO:0016787">
    <property type="term" value="F:hydrolase activity"/>
    <property type="evidence" value="ECO:0007669"/>
    <property type="project" value="InterPro"/>
</dbReference>
<dbReference type="InterPro" id="IPR005939">
    <property type="entry name" value="BLH_phosphatase-like"/>
</dbReference>